<evidence type="ECO:0000313" key="2">
    <source>
        <dbReference type="Proteomes" id="UP001204320"/>
    </source>
</evidence>
<dbReference type="EMBL" id="JANSKA010000003">
    <property type="protein sequence ID" value="MCR9036369.1"/>
    <property type="molecule type" value="Genomic_DNA"/>
</dbReference>
<sequence length="73" mass="8068">MESPQEALYGCADIARALSLQAANGSVSPESLDLLADKIDDAARMLDGERIERWIEVIRDADGVEREVHEERA</sequence>
<proteinExistence type="predicted"/>
<accession>A0ABT1Z840</accession>
<comment type="caution">
    <text evidence="1">The sequence shown here is derived from an EMBL/GenBank/DDBJ whole genome shotgun (WGS) entry which is preliminary data.</text>
</comment>
<dbReference type="RefSeq" id="WP_258498969.1">
    <property type="nucleotide sequence ID" value="NZ_JANSKA010000003.1"/>
</dbReference>
<protein>
    <submittedName>
        <fullName evidence="1">Uncharacterized protein</fullName>
    </submittedName>
</protein>
<keyword evidence="2" id="KW-1185">Reference proteome</keyword>
<dbReference type="Proteomes" id="UP001204320">
    <property type="component" value="Unassembled WGS sequence"/>
</dbReference>
<evidence type="ECO:0000313" key="1">
    <source>
        <dbReference type="EMBL" id="MCR9036369.1"/>
    </source>
</evidence>
<name>A0ABT1Z840_9ACTN</name>
<organism evidence="1 2">
    <name type="scientific">Tractidigestivibacter montrealensis</name>
    <dbReference type="NCBI Taxonomy" id="2972466"/>
    <lineage>
        <taxon>Bacteria</taxon>
        <taxon>Bacillati</taxon>
        <taxon>Actinomycetota</taxon>
        <taxon>Coriobacteriia</taxon>
        <taxon>Coriobacteriales</taxon>
        <taxon>Atopobiaceae</taxon>
        <taxon>Tractidigestivibacter</taxon>
    </lineage>
</organism>
<gene>
    <name evidence="1" type="ORF">NVS32_05320</name>
</gene>
<reference evidence="1 2" key="1">
    <citation type="submission" date="2022-08" db="EMBL/GenBank/DDBJ databases">
        <title>Tractidigestivibacter montrealensis type strain KD21.</title>
        <authorList>
            <person name="Diop K."/>
            <person name="Richard C."/>
            <person name="Routy B."/>
        </authorList>
    </citation>
    <scope>NUCLEOTIDE SEQUENCE [LARGE SCALE GENOMIC DNA]</scope>
    <source>
        <strain evidence="1 2">KD21</strain>
    </source>
</reference>